<keyword evidence="1" id="KW-0812">Transmembrane</keyword>
<proteinExistence type="predicted"/>
<dbReference type="InParanoid" id="A0A6P6YLG3"/>
<keyword evidence="1" id="KW-1133">Transmembrane helix</keyword>
<organism evidence="2 3">
    <name type="scientific">Dermatophagoides pteronyssinus</name>
    <name type="common">European house dust mite</name>
    <dbReference type="NCBI Taxonomy" id="6956"/>
    <lineage>
        <taxon>Eukaryota</taxon>
        <taxon>Metazoa</taxon>
        <taxon>Ecdysozoa</taxon>
        <taxon>Arthropoda</taxon>
        <taxon>Chelicerata</taxon>
        <taxon>Arachnida</taxon>
        <taxon>Acari</taxon>
        <taxon>Acariformes</taxon>
        <taxon>Sarcoptiformes</taxon>
        <taxon>Astigmata</taxon>
        <taxon>Psoroptidia</taxon>
        <taxon>Analgoidea</taxon>
        <taxon>Pyroglyphidae</taxon>
        <taxon>Dermatophagoidinae</taxon>
        <taxon>Dermatophagoides</taxon>
    </lineage>
</organism>
<feature type="transmembrane region" description="Helical" evidence="1">
    <location>
        <begin position="120"/>
        <end position="144"/>
    </location>
</feature>
<keyword evidence="1" id="KW-0472">Membrane</keyword>
<keyword evidence="2" id="KW-1185">Reference proteome</keyword>
<feature type="transmembrane region" description="Helical" evidence="1">
    <location>
        <begin position="205"/>
        <end position="226"/>
    </location>
</feature>
<dbReference type="KEGG" id="dpte:113799200"/>
<name>A0A6P6YLG3_DERPT</name>
<sequence>MKPHLSKYRNILTNLSIKMLMNGPIRQENYLFGFDHLNRKQFNHLYEKYQQVKHNEWYNEDVGFTLIDGIIIRSIMIEVAIYLFIVRSFFLAIFIDKNDKQNLYLTLFGSGFRLINGDTFCLEMTTCLLSLVALIQCMIMLFAYTKSAAKFNIQLYRISIHDLQTILPKYRITFRNHIKIINHITLIDTNALIFHQSDGIKLGPITQVTIIAQIMAMYFLIMQLLIKKNFKL</sequence>
<evidence type="ECO:0000313" key="2">
    <source>
        <dbReference type="Proteomes" id="UP000515146"/>
    </source>
</evidence>
<evidence type="ECO:0000256" key="1">
    <source>
        <dbReference type="SAM" id="Phobius"/>
    </source>
</evidence>
<dbReference type="RefSeq" id="XP_027205601.1">
    <property type="nucleotide sequence ID" value="XM_027349800.1"/>
</dbReference>
<reference evidence="3" key="1">
    <citation type="submission" date="2025-08" db="UniProtKB">
        <authorList>
            <consortium name="RefSeq"/>
        </authorList>
    </citation>
    <scope>IDENTIFICATION</scope>
    <source>
        <strain evidence="3">Airmid</strain>
    </source>
</reference>
<dbReference type="Proteomes" id="UP000515146">
    <property type="component" value="Unplaced"/>
</dbReference>
<dbReference type="AlphaFoldDB" id="A0A6P6YLG3"/>
<feature type="transmembrane region" description="Helical" evidence="1">
    <location>
        <begin position="70"/>
        <end position="95"/>
    </location>
</feature>
<accession>A0A6P6YLG3</accession>
<evidence type="ECO:0000313" key="3">
    <source>
        <dbReference type="RefSeq" id="XP_027205601.1"/>
    </source>
</evidence>
<gene>
    <name evidence="3" type="primary">LOC113799200</name>
</gene>
<protein>
    <submittedName>
        <fullName evidence="3">Uncharacterized protein LOC113799200</fullName>
    </submittedName>
</protein>